<proteinExistence type="predicted"/>
<accession>A0AAD8AQ89</accession>
<dbReference type="Proteomes" id="UP001233172">
    <property type="component" value="Unassembled WGS sequence"/>
</dbReference>
<organism evidence="1 2">
    <name type="scientific">Biomphalaria pfeifferi</name>
    <name type="common">Bloodfluke planorb</name>
    <name type="synonym">Freshwater snail</name>
    <dbReference type="NCBI Taxonomy" id="112525"/>
    <lineage>
        <taxon>Eukaryota</taxon>
        <taxon>Metazoa</taxon>
        <taxon>Spiralia</taxon>
        <taxon>Lophotrochozoa</taxon>
        <taxon>Mollusca</taxon>
        <taxon>Gastropoda</taxon>
        <taxon>Heterobranchia</taxon>
        <taxon>Euthyneura</taxon>
        <taxon>Panpulmonata</taxon>
        <taxon>Hygrophila</taxon>
        <taxon>Lymnaeoidea</taxon>
        <taxon>Planorbidae</taxon>
        <taxon>Biomphalaria</taxon>
    </lineage>
</organism>
<sequence>MSDTQTNRGYAWGLQTNFTTQKTIAAGALKQILAMDNNFIDYTPATKDDEDWAHGVNSATDQWIEAHDANVQHSIPGHSQELGKVFYLNLGQYQVATPSGGTTSKEHSFKPTDPTVTRQDKSVTYAEYFGAGWNVLMPRAVSDGFTLKGDGLGVLTCDFSLLGAGLIIPNSGVTWYPTATPTVTRLSGLHKLFNTQVGLVVTDGGTPTTYACRYRSFEVAFKKTMLSDAGYKPGGGDFAIAGTSTSGVIRSAHEFDKQMVDFSFVVDMATGSPEFIAVQQQKPLDILLTATGGIIEGSIAHKLSVILPLIKYKTSKPTVTNGIATFTISGKAFYDFTSNKMLEIKLINDVLTYASAF</sequence>
<reference evidence="1" key="2">
    <citation type="submission" date="2023-04" db="EMBL/GenBank/DDBJ databases">
        <authorList>
            <person name="Bu L."/>
            <person name="Lu L."/>
            <person name="Laidemitt M.R."/>
            <person name="Zhang S.M."/>
            <person name="Mutuku M."/>
            <person name="Mkoji G."/>
            <person name="Steinauer M."/>
            <person name="Loker E.S."/>
        </authorList>
    </citation>
    <scope>NUCLEOTIDE SEQUENCE</scope>
    <source>
        <strain evidence="1">KasaAsao</strain>
        <tissue evidence="1">Whole Snail</tissue>
    </source>
</reference>
<dbReference type="EMBL" id="JASAOG010000440">
    <property type="protein sequence ID" value="KAK0039549.1"/>
    <property type="molecule type" value="Genomic_DNA"/>
</dbReference>
<keyword evidence="2" id="KW-1185">Reference proteome</keyword>
<comment type="caution">
    <text evidence="1">The sequence shown here is derived from an EMBL/GenBank/DDBJ whole genome shotgun (WGS) entry which is preliminary data.</text>
</comment>
<evidence type="ECO:0000313" key="2">
    <source>
        <dbReference type="Proteomes" id="UP001233172"/>
    </source>
</evidence>
<dbReference type="AlphaFoldDB" id="A0AAD8AQ89"/>
<gene>
    <name evidence="1" type="ORF">Bpfe_031034</name>
</gene>
<evidence type="ECO:0000313" key="1">
    <source>
        <dbReference type="EMBL" id="KAK0039549.1"/>
    </source>
</evidence>
<name>A0AAD8AQ89_BIOPF</name>
<reference evidence="1" key="1">
    <citation type="journal article" date="2023" name="PLoS Negl. Trop. Dis.">
        <title>A genome sequence for Biomphalaria pfeifferi, the major vector snail for the human-infecting parasite Schistosoma mansoni.</title>
        <authorList>
            <person name="Bu L."/>
            <person name="Lu L."/>
            <person name="Laidemitt M.R."/>
            <person name="Zhang S.M."/>
            <person name="Mutuku M."/>
            <person name="Mkoji G."/>
            <person name="Steinauer M."/>
            <person name="Loker E.S."/>
        </authorList>
    </citation>
    <scope>NUCLEOTIDE SEQUENCE</scope>
    <source>
        <strain evidence="1">KasaAsao</strain>
    </source>
</reference>
<protein>
    <submittedName>
        <fullName evidence="1">Uncharacterized protein</fullName>
    </submittedName>
</protein>